<organism evidence="7 8">
    <name type="scientific">Pseudorhodoplanes sinuspersici</name>
    <dbReference type="NCBI Taxonomy" id="1235591"/>
    <lineage>
        <taxon>Bacteria</taxon>
        <taxon>Pseudomonadati</taxon>
        <taxon>Pseudomonadota</taxon>
        <taxon>Alphaproteobacteria</taxon>
        <taxon>Hyphomicrobiales</taxon>
        <taxon>Pseudorhodoplanes</taxon>
    </lineage>
</organism>
<dbReference type="GO" id="GO:0007155">
    <property type="term" value="P:cell adhesion"/>
    <property type="evidence" value="ECO:0007669"/>
    <property type="project" value="InterPro"/>
</dbReference>
<evidence type="ECO:0000313" key="8">
    <source>
        <dbReference type="Proteomes" id="UP000194137"/>
    </source>
</evidence>
<dbReference type="Pfam" id="PF01297">
    <property type="entry name" value="ZnuA"/>
    <property type="match status" value="1"/>
</dbReference>
<dbReference type="GO" id="GO:0030313">
    <property type="term" value="C:cell envelope"/>
    <property type="evidence" value="ECO:0007669"/>
    <property type="project" value="UniProtKB-SubCell"/>
</dbReference>
<dbReference type="PANTHER" id="PTHR42953:SF1">
    <property type="entry name" value="METAL-BINDING PROTEIN HI_0362-RELATED"/>
    <property type="match status" value="1"/>
</dbReference>
<dbReference type="AlphaFoldDB" id="A0A1W6ZZY6"/>
<dbReference type="Gene3D" id="3.40.50.1980">
    <property type="entry name" value="Nitrogenase molybdenum iron protein domain"/>
    <property type="match status" value="2"/>
</dbReference>
<evidence type="ECO:0000256" key="6">
    <source>
        <dbReference type="RuleBase" id="RU003512"/>
    </source>
</evidence>
<dbReference type="RefSeq" id="WP_086091385.1">
    <property type="nucleotide sequence ID" value="NZ_CP021112.1"/>
</dbReference>
<dbReference type="PANTHER" id="PTHR42953">
    <property type="entry name" value="HIGH-AFFINITY ZINC UPTAKE SYSTEM PROTEIN ZNUA-RELATED"/>
    <property type="match status" value="1"/>
</dbReference>
<evidence type="ECO:0000256" key="1">
    <source>
        <dbReference type="ARBA" id="ARBA00004196"/>
    </source>
</evidence>
<evidence type="ECO:0000256" key="4">
    <source>
        <dbReference type="ARBA" id="ARBA00022723"/>
    </source>
</evidence>
<dbReference type="Proteomes" id="UP000194137">
    <property type="component" value="Chromosome"/>
</dbReference>
<comment type="similarity">
    <text evidence="2 6">Belongs to the bacterial solute-binding protein 9 family.</text>
</comment>
<sequence length="300" mass="32086">MFTRRSIIIAALLFAPMSPAVAQDKLPVVASFSILGDIVTNVGGDRVAVKSLVGPNGDAHVYSPSPADAKTLADAKVIFTNGLGFEGWIGRLIKSSNTKAPNVVVSKGVKSRKIAGSHGHDHGHGDGDPHAWQSVPNVKIYVANVRNGLIAADPAGKATYEANAAAYLEKLDALDREVKDAIAKIPPERRKIITTHAAFGYFEGAYGMDFIAPQGVSTDSEASARDVARIIQQIKKQKIPAVFLENISDPRLLKRIADETRVKLGGTLYSDALTDEKGDAPTYIDLIRHNIRTLSAALQS</sequence>
<keyword evidence="4" id="KW-0479">Metal-binding</keyword>
<protein>
    <submittedName>
        <fullName evidence="7">ABC transporter substrate-binding protein</fullName>
    </submittedName>
</protein>
<dbReference type="KEGG" id="psin:CAK95_12870"/>
<reference evidence="7 8" key="1">
    <citation type="submission" date="2017-05" db="EMBL/GenBank/DDBJ databases">
        <title>Full genome sequence of Pseudorhodoplanes sinuspersici.</title>
        <authorList>
            <person name="Dastgheib S.M.M."/>
            <person name="Shavandi M."/>
            <person name="Tirandaz H."/>
        </authorList>
    </citation>
    <scope>NUCLEOTIDE SEQUENCE [LARGE SCALE GENOMIC DNA]</scope>
    <source>
        <strain evidence="7 8">RIPI110</strain>
    </source>
</reference>
<dbReference type="STRING" id="1235591.CAK95_12870"/>
<evidence type="ECO:0000256" key="3">
    <source>
        <dbReference type="ARBA" id="ARBA00022448"/>
    </source>
</evidence>
<dbReference type="InterPro" id="IPR006127">
    <property type="entry name" value="ZnuA-like"/>
</dbReference>
<comment type="subcellular location">
    <subcellularLocation>
        <location evidence="1">Cell envelope</location>
    </subcellularLocation>
</comment>
<dbReference type="CDD" id="cd01137">
    <property type="entry name" value="PsaA"/>
    <property type="match status" value="1"/>
</dbReference>
<dbReference type="InterPro" id="IPR006129">
    <property type="entry name" value="AdhesinB"/>
</dbReference>
<gene>
    <name evidence="7" type="ORF">CAK95_12870</name>
</gene>
<dbReference type="EMBL" id="CP021112">
    <property type="protein sequence ID" value="ARQ02934.1"/>
    <property type="molecule type" value="Genomic_DNA"/>
</dbReference>
<dbReference type="GO" id="GO:0046872">
    <property type="term" value="F:metal ion binding"/>
    <property type="evidence" value="ECO:0007669"/>
    <property type="project" value="UniProtKB-KW"/>
</dbReference>
<evidence type="ECO:0000256" key="5">
    <source>
        <dbReference type="ARBA" id="ARBA00022729"/>
    </source>
</evidence>
<dbReference type="InterPro" id="IPR050492">
    <property type="entry name" value="Bact_metal-bind_prot9"/>
</dbReference>
<name>A0A1W6ZZY6_9HYPH</name>
<dbReference type="PRINTS" id="PR00691">
    <property type="entry name" value="ADHESINB"/>
</dbReference>
<evidence type="ECO:0000313" key="7">
    <source>
        <dbReference type="EMBL" id="ARQ02934.1"/>
    </source>
</evidence>
<dbReference type="InterPro" id="IPR006128">
    <property type="entry name" value="Lipoprotein_PsaA-like"/>
</dbReference>
<keyword evidence="5" id="KW-0732">Signal</keyword>
<dbReference type="SUPFAM" id="SSF53807">
    <property type="entry name" value="Helical backbone' metal receptor"/>
    <property type="match status" value="1"/>
</dbReference>
<keyword evidence="8" id="KW-1185">Reference proteome</keyword>
<accession>A0A1W6ZZY6</accession>
<keyword evidence="3 6" id="KW-0813">Transport</keyword>
<dbReference type="OrthoDB" id="9793396at2"/>
<proteinExistence type="inferred from homology"/>
<dbReference type="PRINTS" id="PR00690">
    <property type="entry name" value="ADHESNFAMILY"/>
</dbReference>
<evidence type="ECO:0000256" key="2">
    <source>
        <dbReference type="ARBA" id="ARBA00011028"/>
    </source>
</evidence>
<dbReference type="GO" id="GO:0030001">
    <property type="term" value="P:metal ion transport"/>
    <property type="evidence" value="ECO:0007669"/>
    <property type="project" value="InterPro"/>
</dbReference>